<evidence type="ECO:0000256" key="3">
    <source>
        <dbReference type="SAM" id="MobiDB-lite"/>
    </source>
</evidence>
<protein>
    <submittedName>
        <fullName evidence="5">Rad51-domain-containing protein</fullName>
    </submittedName>
</protein>
<name>A0A1Y2CWL1_9FUNG</name>
<reference evidence="5 6" key="1">
    <citation type="submission" date="2016-07" db="EMBL/GenBank/DDBJ databases">
        <title>Pervasive Adenine N6-methylation of Active Genes in Fungi.</title>
        <authorList>
            <consortium name="DOE Joint Genome Institute"/>
            <person name="Mondo S.J."/>
            <person name="Dannebaum R.O."/>
            <person name="Kuo R.C."/>
            <person name="Labutti K."/>
            <person name="Haridas S."/>
            <person name="Kuo A."/>
            <person name="Salamov A."/>
            <person name="Ahrendt S.R."/>
            <person name="Lipzen A."/>
            <person name="Sullivan W."/>
            <person name="Andreopoulos W.B."/>
            <person name="Clum A."/>
            <person name="Lindquist E."/>
            <person name="Daum C."/>
            <person name="Ramamoorthy G.K."/>
            <person name="Gryganskyi A."/>
            <person name="Culley D."/>
            <person name="Magnuson J.K."/>
            <person name="James T.Y."/>
            <person name="O'Malley M.A."/>
            <person name="Stajich J.E."/>
            <person name="Spatafora J.W."/>
            <person name="Visel A."/>
            <person name="Grigoriev I.V."/>
        </authorList>
    </citation>
    <scope>NUCLEOTIDE SEQUENCE [LARGE SCALE GENOMIC DNA]</scope>
    <source>
        <strain evidence="5 6">JEL800</strain>
    </source>
</reference>
<dbReference type="GO" id="GO:0000150">
    <property type="term" value="F:DNA strand exchange activity"/>
    <property type="evidence" value="ECO:0007669"/>
    <property type="project" value="TreeGrafter"/>
</dbReference>
<dbReference type="PANTHER" id="PTHR22942">
    <property type="entry name" value="RECA/RAD51/RADA DNA STRAND-PAIRING FAMILY MEMBER"/>
    <property type="match status" value="1"/>
</dbReference>
<comment type="caution">
    <text evidence="5">The sequence shown here is derived from an EMBL/GenBank/DDBJ whole genome shotgun (WGS) entry which is preliminary data.</text>
</comment>
<dbReference type="FunFam" id="1.10.150.20:FF:000008">
    <property type="entry name" value="DNA repair protein RAD51 homolog"/>
    <property type="match status" value="1"/>
</dbReference>
<evidence type="ECO:0000256" key="1">
    <source>
        <dbReference type="ARBA" id="ARBA00022741"/>
    </source>
</evidence>
<evidence type="ECO:0000256" key="2">
    <source>
        <dbReference type="ARBA" id="ARBA00022840"/>
    </source>
</evidence>
<dbReference type="GO" id="GO:0000730">
    <property type="term" value="P:DNA recombinase assembly"/>
    <property type="evidence" value="ECO:0007669"/>
    <property type="project" value="TreeGrafter"/>
</dbReference>
<dbReference type="SUPFAM" id="SSF52540">
    <property type="entry name" value="P-loop containing nucleoside triphosphate hydrolases"/>
    <property type="match status" value="1"/>
</dbReference>
<accession>A0A1Y2CWL1</accession>
<dbReference type="PANTHER" id="PTHR22942:SF39">
    <property type="entry name" value="DNA REPAIR PROTEIN RAD51 HOMOLOG 1"/>
    <property type="match status" value="1"/>
</dbReference>
<dbReference type="GO" id="GO:0000794">
    <property type="term" value="C:condensed nuclear chromosome"/>
    <property type="evidence" value="ECO:0007669"/>
    <property type="project" value="TreeGrafter"/>
</dbReference>
<dbReference type="SUPFAM" id="SSF47794">
    <property type="entry name" value="Rad51 N-terminal domain-like"/>
    <property type="match status" value="1"/>
</dbReference>
<dbReference type="Pfam" id="PF08423">
    <property type="entry name" value="Rad51"/>
    <property type="match status" value="1"/>
</dbReference>
<evidence type="ECO:0000313" key="5">
    <source>
        <dbReference type="EMBL" id="ORY51400.1"/>
    </source>
</evidence>
<organism evidence="5 6">
    <name type="scientific">Rhizoclosmatium globosum</name>
    <dbReference type="NCBI Taxonomy" id="329046"/>
    <lineage>
        <taxon>Eukaryota</taxon>
        <taxon>Fungi</taxon>
        <taxon>Fungi incertae sedis</taxon>
        <taxon>Chytridiomycota</taxon>
        <taxon>Chytridiomycota incertae sedis</taxon>
        <taxon>Chytridiomycetes</taxon>
        <taxon>Chytridiales</taxon>
        <taxon>Chytriomycetaceae</taxon>
        <taxon>Rhizoclosmatium</taxon>
    </lineage>
</organism>
<gene>
    <name evidence="5" type="ORF">BCR33DRAFT_453950</name>
</gene>
<feature type="compositionally biased region" description="Low complexity" evidence="3">
    <location>
        <begin position="1"/>
        <end position="17"/>
    </location>
</feature>
<dbReference type="GO" id="GO:0140664">
    <property type="term" value="F:ATP-dependent DNA damage sensor activity"/>
    <property type="evidence" value="ECO:0007669"/>
    <property type="project" value="InterPro"/>
</dbReference>
<dbReference type="AlphaFoldDB" id="A0A1Y2CWL1"/>
<dbReference type="InterPro" id="IPR013632">
    <property type="entry name" value="Rad51_C"/>
</dbReference>
<keyword evidence="2" id="KW-0067">ATP-binding</keyword>
<dbReference type="GO" id="GO:0003690">
    <property type="term" value="F:double-stranded DNA binding"/>
    <property type="evidence" value="ECO:0007669"/>
    <property type="project" value="TreeGrafter"/>
</dbReference>
<dbReference type="GO" id="GO:0003697">
    <property type="term" value="F:single-stranded DNA binding"/>
    <property type="evidence" value="ECO:0007669"/>
    <property type="project" value="TreeGrafter"/>
</dbReference>
<dbReference type="Pfam" id="PF14520">
    <property type="entry name" value="HHH_5"/>
    <property type="match status" value="1"/>
</dbReference>
<dbReference type="GO" id="GO:0042148">
    <property type="term" value="P:DNA strand invasion"/>
    <property type="evidence" value="ECO:0007669"/>
    <property type="project" value="TreeGrafter"/>
</dbReference>
<dbReference type="GO" id="GO:0005524">
    <property type="term" value="F:ATP binding"/>
    <property type="evidence" value="ECO:0007669"/>
    <property type="project" value="UniProtKB-KW"/>
</dbReference>
<evidence type="ECO:0000259" key="4">
    <source>
        <dbReference type="PROSITE" id="PS50162"/>
    </source>
</evidence>
<proteinExistence type="predicted"/>
<dbReference type="OrthoDB" id="10251254at2759"/>
<dbReference type="InterPro" id="IPR010995">
    <property type="entry name" value="DNA_repair_Rad51/TF_NusA_a-hlx"/>
</dbReference>
<feature type="region of interest" description="Disordered" evidence="3">
    <location>
        <begin position="1"/>
        <end position="28"/>
    </location>
</feature>
<dbReference type="STRING" id="329046.A0A1Y2CWL1"/>
<sequence length="190" mass="21224">MASRQRQQQQQQQQPQIEEQHEEEQQQEEAGVAILKVQTLEQYGISAADIKKLCEAGLYTVEAVAFTPKKTLLAIKGLSEVKADKILAEAAKLVPMGFTTATDFHIRRQETISIGTGSKELDKLLGGGIETGGITEIFGEFRTGKTQLCHSLAVMACRRTWEEERGASCTLILKERFVLKDCWQQLKDLD</sequence>
<dbReference type="GO" id="GO:0007131">
    <property type="term" value="P:reciprocal meiotic recombination"/>
    <property type="evidence" value="ECO:0007669"/>
    <property type="project" value="TreeGrafter"/>
</dbReference>
<dbReference type="EMBL" id="MCGO01000005">
    <property type="protein sequence ID" value="ORY51400.1"/>
    <property type="molecule type" value="Genomic_DNA"/>
</dbReference>
<dbReference type="GO" id="GO:0006312">
    <property type="term" value="P:mitotic recombination"/>
    <property type="evidence" value="ECO:0007669"/>
    <property type="project" value="TreeGrafter"/>
</dbReference>
<dbReference type="GO" id="GO:0070192">
    <property type="term" value="P:chromosome organization involved in meiotic cell cycle"/>
    <property type="evidence" value="ECO:0007669"/>
    <property type="project" value="TreeGrafter"/>
</dbReference>
<evidence type="ECO:0000313" key="6">
    <source>
        <dbReference type="Proteomes" id="UP000193642"/>
    </source>
</evidence>
<keyword evidence="1" id="KW-0547">Nucleotide-binding</keyword>
<dbReference type="InterPro" id="IPR020588">
    <property type="entry name" value="RecA_ATP-bd"/>
</dbReference>
<feature type="domain" description="RecA family profile 1" evidence="4">
    <location>
        <begin position="110"/>
        <end position="190"/>
    </location>
</feature>
<dbReference type="Proteomes" id="UP000193642">
    <property type="component" value="Unassembled WGS sequence"/>
</dbReference>
<dbReference type="Gene3D" id="1.10.150.20">
    <property type="entry name" value="5' to 3' exonuclease, C-terminal subdomain"/>
    <property type="match status" value="1"/>
</dbReference>
<dbReference type="Gene3D" id="3.40.50.300">
    <property type="entry name" value="P-loop containing nucleotide triphosphate hydrolases"/>
    <property type="match status" value="1"/>
</dbReference>
<dbReference type="PROSITE" id="PS50162">
    <property type="entry name" value="RECA_2"/>
    <property type="match status" value="1"/>
</dbReference>
<keyword evidence="6" id="KW-1185">Reference proteome</keyword>
<dbReference type="InterPro" id="IPR027417">
    <property type="entry name" value="P-loop_NTPase"/>
</dbReference>